<evidence type="ECO:0000256" key="1">
    <source>
        <dbReference type="SAM" id="SignalP"/>
    </source>
</evidence>
<dbReference type="Proteomes" id="UP001153069">
    <property type="component" value="Unassembled WGS sequence"/>
</dbReference>
<dbReference type="AlphaFoldDB" id="A0A9N8F3S7"/>
<comment type="caution">
    <text evidence="2">The sequence shown here is derived from an EMBL/GenBank/DDBJ whole genome shotgun (WGS) entry which is preliminary data.</text>
</comment>
<gene>
    <name evidence="2" type="ORF">SEMRO_3088_G343450.1</name>
</gene>
<reference evidence="2" key="1">
    <citation type="submission" date="2020-06" db="EMBL/GenBank/DDBJ databases">
        <authorList>
            <consortium name="Plant Systems Biology data submission"/>
        </authorList>
    </citation>
    <scope>NUCLEOTIDE SEQUENCE</scope>
    <source>
        <strain evidence="2">D6</strain>
    </source>
</reference>
<keyword evidence="1" id="KW-0732">Signal</keyword>
<sequence length="156" mass="16839">MSISVTFNLFASIMIFATLLSGTCQAAGTRGAPRQLQACEQNLSIEIVCHEEGCGLSAEAPPSAMNVGVDVRIQKLNQATTWTLKRVTMATSGLPAFDDLHMEPGQDIQFENPTVLDWSVELKANDSDHFYALATATAESPTGDKCVVSATYEYFV</sequence>
<keyword evidence="3" id="KW-1185">Reference proteome</keyword>
<accession>A0A9N8F3S7</accession>
<dbReference type="EMBL" id="CAICTM010003086">
    <property type="protein sequence ID" value="CAB9530866.1"/>
    <property type="molecule type" value="Genomic_DNA"/>
</dbReference>
<name>A0A9N8F3S7_9STRA</name>
<feature type="signal peptide" evidence="1">
    <location>
        <begin position="1"/>
        <end position="26"/>
    </location>
</feature>
<evidence type="ECO:0000313" key="3">
    <source>
        <dbReference type="Proteomes" id="UP001153069"/>
    </source>
</evidence>
<organism evidence="2 3">
    <name type="scientific">Seminavis robusta</name>
    <dbReference type="NCBI Taxonomy" id="568900"/>
    <lineage>
        <taxon>Eukaryota</taxon>
        <taxon>Sar</taxon>
        <taxon>Stramenopiles</taxon>
        <taxon>Ochrophyta</taxon>
        <taxon>Bacillariophyta</taxon>
        <taxon>Bacillariophyceae</taxon>
        <taxon>Bacillariophycidae</taxon>
        <taxon>Naviculales</taxon>
        <taxon>Naviculaceae</taxon>
        <taxon>Seminavis</taxon>
    </lineage>
</organism>
<feature type="chain" id="PRO_5040408739" evidence="1">
    <location>
        <begin position="27"/>
        <end position="156"/>
    </location>
</feature>
<proteinExistence type="predicted"/>
<evidence type="ECO:0000313" key="2">
    <source>
        <dbReference type="EMBL" id="CAB9530866.1"/>
    </source>
</evidence>
<protein>
    <submittedName>
        <fullName evidence="2">Uncharacterized protein</fullName>
    </submittedName>
</protein>